<sequence length="358" mass="38490">MHVLLVKRDASVAGDTTYLLMLAEGLIGRGHRVSFAAGPGRLASRFRRIGARVWLTPPGPLATPLLKLWARRAGVEAVVTAGRGSLRFAAYTAAEALALPCVVTLQDHIEEGQSIEEFERCAAVVAVEQPIVDRAAALGVPHEKLAVWPRPVFERALGIAPTEGFPILWMNRMSGSKAWSGEALIRAAPEIVRRIPAARITLVGGGSRSRVLRRLARQTNLTIGRQVLRVEGFTLDPLGKMAGAALVVGGGYTALEALYNGRPTLAAGFGYQGPITAADIPAAYDRHFGDRQPGGGSFSRATADELADAVLAVHTARERYKPRRDWFPLDHSLDGQARRLEELLQRVGGMSAYLSNAA</sequence>
<feature type="domain" description="Glycosyltransferase subfamily 4-like N-terminal" evidence="1">
    <location>
        <begin position="16"/>
        <end position="152"/>
    </location>
</feature>
<gene>
    <name evidence="2" type="ORF">Pla111_27930</name>
</gene>
<evidence type="ECO:0000313" key="2">
    <source>
        <dbReference type="EMBL" id="TWT42488.1"/>
    </source>
</evidence>
<dbReference type="InterPro" id="IPR028098">
    <property type="entry name" value="Glyco_trans_4-like_N"/>
</dbReference>
<dbReference type="AlphaFoldDB" id="A0A5C5VV25"/>
<organism evidence="2 3">
    <name type="scientific">Botrimarina hoheduenensis</name>
    <dbReference type="NCBI Taxonomy" id="2528000"/>
    <lineage>
        <taxon>Bacteria</taxon>
        <taxon>Pseudomonadati</taxon>
        <taxon>Planctomycetota</taxon>
        <taxon>Planctomycetia</taxon>
        <taxon>Pirellulales</taxon>
        <taxon>Lacipirellulaceae</taxon>
        <taxon>Botrimarina</taxon>
    </lineage>
</organism>
<dbReference type="Proteomes" id="UP000318995">
    <property type="component" value="Unassembled WGS sequence"/>
</dbReference>
<dbReference type="GO" id="GO:0016757">
    <property type="term" value="F:glycosyltransferase activity"/>
    <property type="evidence" value="ECO:0007669"/>
    <property type="project" value="UniProtKB-ARBA"/>
</dbReference>
<reference evidence="2 3" key="1">
    <citation type="submission" date="2019-02" db="EMBL/GenBank/DDBJ databases">
        <title>Deep-cultivation of Planctomycetes and their phenomic and genomic characterization uncovers novel biology.</title>
        <authorList>
            <person name="Wiegand S."/>
            <person name="Jogler M."/>
            <person name="Boedeker C."/>
            <person name="Pinto D."/>
            <person name="Vollmers J."/>
            <person name="Rivas-Marin E."/>
            <person name="Kohn T."/>
            <person name="Peeters S.H."/>
            <person name="Heuer A."/>
            <person name="Rast P."/>
            <person name="Oberbeckmann S."/>
            <person name="Bunk B."/>
            <person name="Jeske O."/>
            <person name="Meyerdierks A."/>
            <person name="Storesund J.E."/>
            <person name="Kallscheuer N."/>
            <person name="Luecker S."/>
            <person name="Lage O.M."/>
            <person name="Pohl T."/>
            <person name="Merkel B.J."/>
            <person name="Hornburger P."/>
            <person name="Mueller R.-W."/>
            <person name="Bruemmer F."/>
            <person name="Labrenz M."/>
            <person name="Spormann A.M."/>
            <person name="Op Den Camp H."/>
            <person name="Overmann J."/>
            <person name="Amann R."/>
            <person name="Jetten M.S.M."/>
            <person name="Mascher T."/>
            <person name="Medema M.H."/>
            <person name="Devos D.P."/>
            <person name="Kaster A.-K."/>
            <person name="Ovreas L."/>
            <person name="Rohde M."/>
            <person name="Galperin M.Y."/>
            <person name="Jogler C."/>
        </authorList>
    </citation>
    <scope>NUCLEOTIDE SEQUENCE [LARGE SCALE GENOMIC DNA]</scope>
    <source>
        <strain evidence="2 3">Pla111</strain>
    </source>
</reference>
<dbReference type="EMBL" id="SJPH01000007">
    <property type="protein sequence ID" value="TWT42488.1"/>
    <property type="molecule type" value="Genomic_DNA"/>
</dbReference>
<protein>
    <recommendedName>
        <fullName evidence="1">Glycosyltransferase subfamily 4-like N-terminal domain-containing protein</fullName>
    </recommendedName>
</protein>
<dbReference type="RefSeq" id="WP_197525034.1">
    <property type="nucleotide sequence ID" value="NZ_SJPH01000007.1"/>
</dbReference>
<dbReference type="Pfam" id="PF13439">
    <property type="entry name" value="Glyco_transf_4"/>
    <property type="match status" value="1"/>
</dbReference>
<evidence type="ECO:0000259" key="1">
    <source>
        <dbReference type="Pfam" id="PF13439"/>
    </source>
</evidence>
<proteinExistence type="predicted"/>
<comment type="caution">
    <text evidence="2">The sequence shown here is derived from an EMBL/GenBank/DDBJ whole genome shotgun (WGS) entry which is preliminary data.</text>
</comment>
<keyword evidence="3" id="KW-1185">Reference proteome</keyword>
<accession>A0A5C5VV25</accession>
<name>A0A5C5VV25_9BACT</name>
<dbReference type="Gene3D" id="3.40.50.2000">
    <property type="entry name" value="Glycogen Phosphorylase B"/>
    <property type="match status" value="2"/>
</dbReference>
<evidence type="ECO:0000313" key="3">
    <source>
        <dbReference type="Proteomes" id="UP000318995"/>
    </source>
</evidence>
<dbReference type="SUPFAM" id="SSF53756">
    <property type="entry name" value="UDP-Glycosyltransferase/glycogen phosphorylase"/>
    <property type="match status" value="1"/>
</dbReference>